<evidence type="ECO:0000313" key="7">
    <source>
        <dbReference type="EMBL" id="GFS22848.1"/>
    </source>
</evidence>
<dbReference type="PANTHER" id="PTHR23285">
    <property type="entry name" value="RING FINGER AND KH DOMAIN CONTAINING PROTEIN 1"/>
    <property type="match status" value="1"/>
</dbReference>
<dbReference type="AlphaFoldDB" id="A0AAV4JJA8"/>
<evidence type="ECO:0000313" key="8">
    <source>
        <dbReference type="Proteomes" id="UP000762676"/>
    </source>
</evidence>
<dbReference type="PROSITE" id="PS50089">
    <property type="entry name" value="ZF_RING_2"/>
    <property type="match status" value="1"/>
</dbReference>
<dbReference type="SMART" id="SM00184">
    <property type="entry name" value="RING"/>
    <property type="match status" value="1"/>
</dbReference>
<evidence type="ECO:0000256" key="3">
    <source>
        <dbReference type="PROSITE-ProRule" id="PRU00175"/>
    </source>
</evidence>
<dbReference type="PANTHER" id="PTHR23285:SF7">
    <property type="entry name" value="LD09246P1"/>
    <property type="match status" value="1"/>
</dbReference>
<dbReference type="Pfam" id="PF13920">
    <property type="entry name" value="zf-C3HC4_3"/>
    <property type="match status" value="1"/>
</dbReference>
<keyword evidence="1 3" id="KW-0863">Zinc-finger</keyword>
<evidence type="ECO:0000256" key="2">
    <source>
        <dbReference type="ARBA" id="ARBA00022833"/>
    </source>
</evidence>
<keyword evidence="5" id="KW-0812">Transmembrane</keyword>
<evidence type="ECO:0000256" key="5">
    <source>
        <dbReference type="SAM" id="Phobius"/>
    </source>
</evidence>
<feature type="region of interest" description="Disordered" evidence="4">
    <location>
        <begin position="30"/>
        <end position="76"/>
    </location>
</feature>
<gene>
    <name evidence="7" type="ORF">ElyMa_006961600</name>
</gene>
<dbReference type="Proteomes" id="UP000762676">
    <property type="component" value="Unassembled WGS sequence"/>
</dbReference>
<dbReference type="Gene3D" id="3.30.40.10">
    <property type="entry name" value="Zinc/RING finger domain, C3HC4 (zinc finger)"/>
    <property type="match status" value="1"/>
</dbReference>
<keyword evidence="2" id="KW-0862">Zinc</keyword>
<feature type="transmembrane region" description="Helical" evidence="5">
    <location>
        <begin position="6"/>
        <end position="26"/>
    </location>
</feature>
<name>A0AAV4JJA8_9GAST</name>
<protein>
    <submittedName>
        <fullName evidence="7">RNA-binding protein MEX3D</fullName>
    </submittedName>
</protein>
<dbReference type="EMBL" id="BMAT01013913">
    <property type="protein sequence ID" value="GFS22848.1"/>
    <property type="molecule type" value="Genomic_DNA"/>
</dbReference>
<feature type="domain" description="RING-type" evidence="6">
    <location>
        <begin position="82"/>
        <end position="122"/>
    </location>
</feature>
<comment type="caution">
    <text evidence="7">The sequence shown here is derived from an EMBL/GenBank/DDBJ whole genome shotgun (WGS) entry which is preliminary data.</text>
</comment>
<evidence type="ECO:0000259" key="6">
    <source>
        <dbReference type="PROSITE" id="PS50089"/>
    </source>
</evidence>
<dbReference type="InterPro" id="IPR047227">
    <property type="entry name" value="MEX3"/>
</dbReference>
<keyword evidence="1 3" id="KW-0479">Metal-binding</keyword>
<dbReference type="SUPFAM" id="SSF57850">
    <property type="entry name" value="RING/U-box"/>
    <property type="match status" value="1"/>
</dbReference>
<keyword evidence="8" id="KW-1185">Reference proteome</keyword>
<keyword evidence="5" id="KW-1133">Transmembrane helix</keyword>
<evidence type="ECO:0000256" key="4">
    <source>
        <dbReference type="SAM" id="MobiDB-lite"/>
    </source>
</evidence>
<proteinExistence type="predicted"/>
<feature type="compositionally biased region" description="Polar residues" evidence="4">
    <location>
        <begin position="40"/>
        <end position="60"/>
    </location>
</feature>
<dbReference type="InterPro" id="IPR013083">
    <property type="entry name" value="Znf_RING/FYVE/PHD"/>
</dbReference>
<organism evidence="7 8">
    <name type="scientific">Elysia marginata</name>
    <dbReference type="NCBI Taxonomy" id="1093978"/>
    <lineage>
        <taxon>Eukaryota</taxon>
        <taxon>Metazoa</taxon>
        <taxon>Spiralia</taxon>
        <taxon>Lophotrochozoa</taxon>
        <taxon>Mollusca</taxon>
        <taxon>Gastropoda</taxon>
        <taxon>Heterobranchia</taxon>
        <taxon>Euthyneura</taxon>
        <taxon>Panpulmonata</taxon>
        <taxon>Sacoglossa</taxon>
        <taxon>Placobranchoidea</taxon>
        <taxon>Plakobranchidae</taxon>
        <taxon>Elysia</taxon>
    </lineage>
</organism>
<sequence length="131" mass="14411">MSLAILVRVAVPALVALGLSAAYLIFRKSQPEDEHGGGNSRPSGTQFTDGTNSSRSSEGSQLRHRTSRSQSEAGEGPQLEECIICTEDRVLVELYPCSHRSMCENCVIKIISKNSRACPFCRRRIHGYRDA</sequence>
<dbReference type="InterPro" id="IPR001841">
    <property type="entry name" value="Znf_RING"/>
</dbReference>
<keyword evidence="5" id="KW-0472">Membrane</keyword>
<evidence type="ECO:0000256" key="1">
    <source>
        <dbReference type="ARBA" id="ARBA00022771"/>
    </source>
</evidence>
<accession>A0AAV4JJA8</accession>
<reference evidence="7 8" key="1">
    <citation type="journal article" date="2021" name="Elife">
        <title>Chloroplast acquisition without the gene transfer in kleptoplastic sea slugs, Plakobranchus ocellatus.</title>
        <authorList>
            <person name="Maeda T."/>
            <person name="Takahashi S."/>
            <person name="Yoshida T."/>
            <person name="Shimamura S."/>
            <person name="Takaki Y."/>
            <person name="Nagai Y."/>
            <person name="Toyoda A."/>
            <person name="Suzuki Y."/>
            <person name="Arimoto A."/>
            <person name="Ishii H."/>
            <person name="Satoh N."/>
            <person name="Nishiyama T."/>
            <person name="Hasebe M."/>
            <person name="Maruyama T."/>
            <person name="Minagawa J."/>
            <person name="Obokata J."/>
            <person name="Shigenobu S."/>
        </authorList>
    </citation>
    <scope>NUCLEOTIDE SEQUENCE [LARGE SCALE GENOMIC DNA]</scope>
</reference>
<dbReference type="GO" id="GO:0008270">
    <property type="term" value="F:zinc ion binding"/>
    <property type="evidence" value="ECO:0007669"/>
    <property type="project" value="UniProtKB-KW"/>
</dbReference>
<dbReference type="GO" id="GO:0003723">
    <property type="term" value="F:RNA binding"/>
    <property type="evidence" value="ECO:0007669"/>
    <property type="project" value="InterPro"/>
</dbReference>